<reference evidence="2" key="1">
    <citation type="submission" date="2018-06" db="EMBL/GenBank/DDBJ databases">
        <authorList>
            <person name="Zhirakovskaya E."/>
        </authorList>
    </citation>
    <scope>NUCLEOTIDE SEQUENCE</scope>
</reference>
<feature type="non-terminal residue" evidence="2">
    <location>
        <position position="189"/>
    </location>
</feature>
<organism evidence="2">
    <name type="scientific">hydrothermal vent metagenome</name>
    <dbReference type="NCBI Taxonomy" id="652676"/>
    <lineage>
        <taxon>unclassified sequences</taxon>
        <taxon>metagenomes</taxon>
        <taxon>ecological metagenomes</taxon>
    </lineage>
</organism>
<sequence length="189" mass="20854">MFRKTILTAFAISAMVAGLLLPERADCAEVSWTTSLNVRETWDSNPSITSTASNDKTADATGDTGADTAVDTKKNSVESDFVTYVSPQINLNSRGKNTNFRMGYIFSSSFYESRPELNAQQHRANLNLSYVPSKRTTISIRDTFRYTQSLTDNIEGIADTSQDPASDLQKPPDTSNTGIQTKREDVFSN</sequence>
<feature type="compositionally biased region" description="Polar residues" evidence="1">
    <location>
        <begin position="43"/>
        <end position="54"/>
    </location>
</feature>
<protein>
    <submittedName>
        <fullName evidence="2">Uncharacterized protein</fullName>
    </submittedName>
</protein>
<dbReference type="AlphaFoldDB" id="A0A3B1BU49"/>
<accession>A0A3B1BU49</accession>
<evidence type="ECO:0000256" key="1">
    <source>
        <dbReference type="SAM" id="MobiDB-lite"/>
    </source>
</evidence>
<feature type="region of interest" description="Disordered" evidence="1">
    <location>
        <begin position="157"/>
        <end position="189"/>
    </location>
</feature>
<feature type="region of interest" description="Disordered" evidence="1">
    <location>
        <begin position="43"/>
        <end position="71"/>
    </location>
</feature>
<evidence type="ECO:0000313" key="2">
    <source>
        <dbReference type="EMBL" id="VAX21816.1"/>
    </source>
</evidence>
<gene>
    <name evidence="2" type="ORF">MNBD_NITROSPINAE01-247</name>
</gene>
<proteinExistence type="predicted"/>
<dbReference type="EMBL" id="UOGC01000126">
    <property type="protein sequence ID" value="VAX21816.1"/>
    <property type="molecule type" value="Genomic_DNA"/>
</dbReference>
<feature type="compositionally biased region" description="Low complexity" evidence="1">
    <location>
        <begin position="59"/>
        <end position="69"/>
    </location>
</feature>
<name>A0A3B1BU49_9ZZZZ</name>